<dbReference type="KEGG" id="hir:HETIRDRAFT_127042"/>
<dbReference type="PROSITE" id="PS51257">
    <property type="entry name" value="PROKAR_LIPOPROTEIN"/>
    <property type="match status" value="1"/>
</dbReference>
<keyword evidence="2" id="KW-1185">Reference proteome</keyword>
<organism evidence="1 2">
    <name type="scientific">Heterobasidion irregulare (strain TC 32-1)</name>
    <dbReference type="NCBI Taxonomy" id="747525"/>
    <lineage>
        <taxon>Eukaryota</taxon>
        <taxon>Fungi</taxon>
        <taxon>Dikarya</taxon>
        <taxon>Basidiomycota</taxon>
        <taxon>Agaricomycotina</taxon>
        <taxon>Agaricomycetes</taxon>
        <taxon>Russulales</taxon>
        <taxon>Bondarzewiaceae</taxon>
        <taxon>Heterobasidion</taxon>
        <taxon>Heterobasidion annosum species complex</taxon>
    </lineage>
</organism>
<dbReference type="GeneID" id="20666969"/>
<dbReference type="EMBL" id="KI925467">
    <property type="protein sequence ID" value="ETW74980.1"/>
    <property type="molecule type" value="Genomic_DNA"/>
</dbReference>
<gene>
    <name evidence="1" type="ORF">HETIRDRAFT_127042</name>
</gene>
<name>W4JPG7_HETIT</name>
<evidence type="ECO:0000313" key="2">
    <source>
        <dbReference type="Proteomes" id="UP000030671"/>
    </source>
</evidence>
<dbReference type="RefSeq" id="XP_009553436.1">
    <property type="nucleotide sequence ID" value="XM_009555141.1"/>
</dbReference>
<accession>W4JPG7</accession>
<proteinExistence type="predicted"/>
<reference evidence="1 2" key="1">
    <citation type="journal article" date="2012" name="New Phytol.">
        <title>Insight into trade-off between wood decay and parasitism from the genome of a fungal forest pathogen.</title>
        <authorList>
            <person name="Olson A."/>
            <person name="Aerts A."/>
            <person name="Asiegbu F."/>
            <person name="Belbahri L."/>
            <person name="Bouzid O."/>
            <person name="Broberg A."/>
            <person name="Canback B."/>
            <person name="Coutinho P.M."/>
            <person name="Cullen D."/>
            <person name="Dalman K."/>
            <person name="Deflorio G."/>
            <person name="van Diepen L.T."/>
            <person name="Dunand C."/>
            <person name="Duplessis S."/>
            <person name="Durling M."/>
            <person name="Gonthier P."/>
            <person name="Grimwood J."/>
            <person name="Fossdal C.G."/>
            <person name="Hansson D."/>
            <person name="Henrissat B."/>
            <person name="Hietala A."/>
            <person name="Himmelstrand K."/>
            <person name="Hoffmeister D."/>
            <person name="Hogberg N."/>
            <person name="James T.Y."/>
            <person name="Karlsson M."/>
            <person name="Kohler A."/>
            <person name="Kues U."/>
            <person name="Lee Y.H."/>
            <person name="Lin Y.C."/>
            <person name="Lind M."/>
            <person name="Lindquist E."/>
            <person name="Lombard V."/>
            <person name="Lucas S."/>
            <person name="Lunden K."/>
            <person name="Morin E."/>
            <person name="Murat C."/>
            <person name="Park J."/>
            <person name="Raffaello T."/>
            <person name="Rouze P."/>
            <person name="Salamov A."/>
            <person name="Schmutz J."/>
            <person name="Solheim H."/>
            <person name="Stahlberg J."/>
            <person name="Velez H."/>
            <person name="de Vries R.P."/>
            <person name="Wiebenga A."/>
            <person name="Woodward S."/>
            <person name="Yakovlev I."/>
            <person name="Garbelotto M."/>
            <person name="Martin F."/>
            <person name="Grigoriev I.V."/>
            <person name="Stenlid J."/>
        </authorList>
    </citation>
    <scope>NUCLEOTIDE SEQUENCE [LARGE SCALE GENOMIC DNA]</scope>
    <source>
        <strain evidence="1 2">TC 32-1</strain>
    </source>
</reference>
<dbReference type="InParanoid" id="W4JPG7"/>
<dbReference type="HOGENOM" id="CLU_3106650_0_0_1"/>
<evidence type="ECO:0000313" key="1">
    <source>
        <dbReference type="EMBL" id="ETW74980.1"/>
    </source>
</evidence>
<protein>
    <submittedName>
        <fullName evidence="1">Uncharacterized protein</fullName>
    </submittedName>
</protein>
<dbReference type="Proteomes" id="UP000030671">
    <property type="component" value="Unassembled WGS sequence"/>
</dbReference>
<sequence>MTQTREDVPEARAANSQATSFIWSTLISCAGRRQRYAYRDLSIPSNGGHDV</sequence>
<dbReference type="AlphaFoldDB" id="W4JPG7"/>